<feature type="transmembrane region" description="Helical" evidence="1">
    <location>
        <begin position="209"/>
        <end position="229"/>
    </location>
</feature>
<sequence length="247" mass="27361">MNIPMPEENEKRAAVAAILKEGWRPRRMLPELWRMLRRMGLRYMFYGAQDVLFLAACGVLAVFLLLREQGDVAYAALFAGAPLCYMLFCGIAAWKERQIGVMQWKMACTYDLRQLTACRMLLLGGLGAALEALLGLFLSAGTGGEVEVLRAVGVSLCGLFAYGWAQLLLLRSAKWARNGWLLPCAWIMAQAALLAAVDPRRLNGFFVQVPLAVLGTGVLLLLAAFLWALRGYYFYGNRGGIRFAANR</sequence>
<keyword evidence="1" id="KW-1133">Transmembrane helix</keyword>
<dbReference type="AlphaFoldDB" id="A0A926DHR2"/>
<proteinExistence type="predicted"/>
<accession>A0A926DHR2</accession>
<feature type="transmembrane region" description="Helical" evidence="1">
    <location>
        <begin position="43"/>
        <end position="66"/>
    </location>
</feature>
<reference evidence="2" key="1">
    <citation type="submission" date="2020-08" db="EMBL/GenBank/DDBJ databases">
        <title>Genome public.</title>
        <authorList>
            <person name="Liu C."/>
            <person name="Sun Q."/>
        </authorList>
    </citation>
    <scope>NUCLEOTIDE SEQUENCE</scope>
    <source>
        <strain evidence="2">NSJ-63</strain>
    </source>
</reference>
<evidence type="ECO:0000313" key="3">
    <source>
        <dbReference type="Proteomes" id="UP000617951"/>
    </source>
</evidence>
<feature type="transmembrane region" description="Helical" evidence="1">
    <location>
        <begin position="72"/>
        <end position="94"/>
    </location>
</feature>
<dbReference type="RefSeq" id="WP_249280662.1">
    <property type="nucleotide sequence ID" value="NZ_JACRSS010000004.1"/>
</dbReference>
<dbReference type="Proteomes" id="UP000617951">
    <property type="component" value="Unassembled WGS sequence"/>
</dbReference>
<keyword evidence="1" id="KW-0472">Membrane</keyword>
<evidence type="ECO:0000313" key="2">
    <source>
        <dbReference type="EMBL" id="MBC8539033.1"/>
    </source>
</evidence>
<protein>
    <submittedName>
        <fullName evidence="2">Uncharacterized protein</fullName>
    </submittedName>
</protein>
<gene>
    <name evidence="2" type="ORF">H8693_08805</name>
</gene>
<feature type="transmembrane region" description="Helical" evidence="1">
    <location>
        <begin position="115"/>
        <end position="136"/>
    </location>
</feature>
<dbReference type="EMBL" id="JACRSS010000004">
    <property type="protein sequence ID" value="MBC8539033.1"/>
    <property type="molecule type" value="Genomic_DNA"/>
</dbReference>
<organism evidence="2 3">
    <name type="scientific">Guopingia tenuis</name>
    <dbReference type="NCBI Taxonomy" id="2763656"/>
    <lineage>
        <taxon>Bacteria</taxon>
        <taxon>Bacillati</taxon>
        <taxon>Bacillota</taxon>
        <taxon>Clostridia</taxon>
        <taxon>Christensenellales</taxon>
        <taxon>Christensenellaceae</taxon>
        <taxon>Guopingia</taxon>
    </lineage>
</organism>
<name>A0A926DHR2_9FIRM</name>
<keyword evidence="1" id="KW-0812">Transmembrane</keyword>
<comment type="caution">
    <text evidence="2">The sequence shown here is derived from an EMBL/GenBank/DDBJ whole genome shotgun (WGS) entry which is preliminary data.</text>
</comment>
<keyword evidence="3" id="KW-1185">Reference proteome</keyword>
<feature type="transmembrane region" description="Helical" evidence="1">
    <location>
        <begin position="148"/>
        <end position="168"/>
    </location>
</feature>
<evidence type="ECO:0000256" key="1">
    <source>
        <dbReference type="SAM" id="Phobius"/>
    </source>
</evidence>
<feature type="transmembrane region" description="Helical" evidence="1">
    <location>
        <begin position="180"/>
        <end position="197"/>
    </location>
</feature>